<sequence>MIVQIYEIQTPSEALKCIEMGVDHIGSVLLSGAEWQVPSIKEAASHICVGAPHMLWSDYCFSDRNELA</sequence>
<protein>
    <submittedName>
        <fullName evidence="1">Uncharacterized protein</fullName>
    </submittedName>
</protein>
<organism evidence="1">
    <name type="scientific">uncultured Desulfobacterium sp</name>
    <dbReference type="NCBI Taxonomy" id="201089"/>
    <lineage>
        <taxon>Bacteria</taxon>
        <taxon>Pseudomonadati</taxon>
        <taxon>Thermodesulfobacteriota</taxon>
        <taxon>Desulfobacteria</taxon>
        <taxon>Desulfobacterales</taxon>
        <taxon>Desulfobacteriaceae</taxon>
        <taxon>Desulfobacterium</taxon>
        <taxon>environmental samples</taxon>
    </lineage>
</organism>
<dbReference type="EMBL" id="OJIN01000193">
    <property type="protein sequence ID" value="SPD75265.1"/>
    <property type="molecule type" value="Genomic_DNA"/>
</dbReference>
<gene>
    <name evidence="1" type="ORF">PITCH_A500008</name>
</gene>
<evidence type="ECO:0000313" key="1">
    <source>
        <dbReference type="EMBL" id="SPD75265.1"/>
    </source>
</evidence>
<reference evidence="1" key="1">
    <citation type="submission" date="2018-01" db="EMBL/GenBank/DDBJ databases">
        <authorList>
            <person name="Regsiter A."/>
            <person name="William W."/>
        </authorList>
    </citation>
    <scope>NUCLEOTIDE SEQUENCE</scope>
    <source>
        <strain evidence="1">TRIP AH-1</strain>
    </source>
</reference>
<dbReference type="AlphaFoldDB" id="A0A445N0K5"/>
<proteinExistence type="predicted"/>
<accession>A0A445N0K5</accession>
<name>A0A445N0K5_9BACT</name>